<name>I4A696_DESDJ</name>
<dbReference type="AlphaFoldDB" id="I4A696"/>
<reference evidence="1 2" key="2">
    <citation type="journal article" date="2015" name="J. Bacteriol.">
        <title>Genomic, proteomic, and biochemical analysis of the organohalide respiratory pathway in Desulfitobacterium dehalogenans.</title>
        <authorList>
            <person name="Kruse T."/>
            <person name="van de Pas B.A."/>
            <person name="Atteia A."/>
            <person name="Krab K."/>
            <person name="Hagen W.R."/>
            <person name="Goodwin L."/>
            <person name="Chain P."/>
            <person name="Boeren S."/>
            <person name="Maphosa F."/>
            <person name="Schraa G."/>
            <person name="de Vos W.M."/>
            <person name="van der Oost J."/>
            <person name="Smidt H."/>
            <person name="Stams A.J."/>
        </authorList>
    </citation>
    <scope>NUCLEOTIDE SEQUENCE [LARGE SCALE GENOMIC DNA]</scope>
    <source>
        <strain evidence="2">ATCC 51507 / DSM 9161 / JW/IU-DC1</strain>
    </source>
</reference>
<accession>I4A696</accession>
<dbReference type="RefSeq" id="WP_014792972.1">
    <property type="nucleotide sequence ID" value="NC_018017.1"/>
</dbReference>
<evidence type="ECO:0008006" key="3">
    <source>
        <dbReference type="Google" id="ProtNLM"/>
    </source>
</evidence>
<dbReference type="eggNOG" id="ENOG5033BXY">
    <property type="taxonomic scope" value="Bacteria"/>
</dbReference>
<organism evidence="1 2">
    <name type="scientific">Desulfitobacterium dehalogenans (strain ATCC 51507 / DSM 9161 / JW/IU-DC1)</name>
    <dbReference type="NCBI Taxonomy" id="756499"/>
    <lineage>
        <taxon>Bacteria</taxon>
        <taxon>Bacillati</taxon>
        <taxon>Bacillota</taxon>
        <taxon>Clostridia</taxon>
        <taxon>Eubacteriales</taxon>
        <taxon>Desulfitobacteriaceae</taxon>
        <taxon>Desulfitobacterium</taxon>
    </lineage>
</organism>
<dbReference type="KEGG" id="ddh:Desde_1047"/>
<sequence>MAIYNISYDLTAPGRNYDDLIAEIKNLGDWAYPLKSTWLVESNLTSVQVRDKLLETMDSNDKLLVMMCADDAAWCNLPDEVSDWIKEKL</sequence>
<gene>
    <name evidence="1" type="ordered locus">Desde_1047</name>
</gene>
<keyword evidence="2" id="KW-1185">Reference proteome</keyword>
<protein>
    <recommendedName>
        <fullName evidence="3">SinR family protein</fullName>
    </recommendedName>
</protein>
<dbReference type="EMBL" id="CP003348">
    <property type="protein sequence ID" value="AFL99480.1"/>
    <property type="molecule type" value="Genomic_DNA"/>
</dbReference>
<dbReference type="Proteomes" id="UP000006053">
    <property type="component" value="Chromosome"/>
</dbReference>
<dbReference type="HOGENOM" id="CLU_179928_1_0_9"/>
<evidence type="ECO:0000313" key="2">
    <source>
        <dbReference type="Proteomes" id="UP000006053"/>
    </source>
</evidence>
<dbReference type="OrthoDB" id="2656750at2"/>
<reference evidence="2" key="1">
    <citation type="submission" date="2012-06" db="EMBL/GenBank/DDBJ databases">
        <title>Complete sequence of Desulfitobacterium dehalogenans ATCC 51507.</title>
        <authorList>
            <person name="Lucas S."/>
            <person name="Han J."/>
            <person name="Lapidus A."/>
            <person name="Cheng J.-F."/>
            <person name="Goodwin L."/>
            <person name="Pitluck S."/>
            <person name="Peters L."/>
            <person name="Ovchinnikova G."/>
            <person name="Teshima H."/>
            <person name="Detter J.C."/>
            <person name="Han C."/>
            <person name="Tapia R."/>
            <person name="Land M."/>
            <person name="Hauser L."/>
            <person name="Kyrpides N."/>
            <person name="Ivanova N."/>
            <person name="Pagani I."/>
            <person name="Kruse T."/>
            <person name="de Vos W.M."/>
            <person name="Smidt H."/>
            <person name="Woyke T."/>
        </authorList>
    </citation>
    <scope>NUCLEOTIDE SEQUENCE [LARGE SCALE GENOMIC DNA]</scope>
    <source>
        <strain evidence="2">ATCC 51507 / DSM 9161 / JW/IU-DC1</strain>
    </source>
</reference>
<proteinExistence type="predicted"/>
<evidence type="ECO:0000313" key="1">
    <source>
        <dbReference type="EMBL" id="AFL99480.1"/>
    </source>
</evidence>